<dbReference type="Proteomes" id="UP000194127">
    <property type="component" value="Unassembled WGS sequence"/>
</dbReference>
<feature type="region of interest" description="Disordered" evidence="1">
    <location>
        <begin position="1"/>
        <end position="32"/>
    </location>
</feature>
<dbReference type="GeneID" id="36322746"/>
<evidence type="ECO:0000313" key="2">
    <source>
        <dbReference type="EMBL" id="OSX59730.1"/>
    </source>
</evidence>
<protein>
    <submittedName>
        <fullName evidence="2">Uncharacterized protein</fullName>
    </submittedName>
</protein>
<organism evidence="2 3">
    <name type="scientific">Postia placenta MAD-698-R-SB12</name>
    <dbReference type="NCBI Taxonomy" id="670580"/>
    <lineage>
        <taxon>Eukaryota</taxon>
        <taxon>Fungi</taxon>
        <taxon>Dikarya</taxon>
        <taxon>Basidiomycota</taxon>
        <taxon>Agaricomycotina</taxon>
        <taxon>Agaricomycetes</taxon>
        <taxon>Polyporales</taxon>
        <taxon>Adustoporiaceae</taxon>
        <taxon>Rhodonia</taxon>
    </lineage>
</organism>
<name>A0A1X6MTZ6_9APHY</name>
<keyword evidence="3" id="KW-1185">Reference proteome</keyword>
<feature type="region of interest" description="Disordered" evidence="1">
    <location>
        <begin position="311"/>
        <end position="345"/>
    </location>
</feature>
<reference evidence="2 3" key="1">
    <citation type="submission" date="2017-04" db="EMBL/GenBank/DDBJ databases">
        <title>Genome Sequence of the Model Brown-Rot Fungus Postia placenta SB12.</title>
        <authorList>
            <consortium name="DOE Joint Genome Institute"/>
            <person name="Gaskell J."/>
            <person name="Kersten P."/>
            <person name="Larrondo L.F."/>
            <person name="Canessa P."/>
            <person name="Martinez D."/>
            <person name="Hibbett D."/>
            <person name="Schmoll M."/>
            <person name="Kubicek C.P."/>
            <person name="Martinez A.T."/>
            <person name="Yadav J."/>
            <person name="Master E."/>
            <person name="Magnuson J.K."/>
            <person name="James T."/>
            <person name="Yaver D."/>
            <person name="Berka R."/>
            <person name="Labutti K."/>
            <person name="Lipzen A."/>
            <person name="Aerts A."/>
            <person name="Barry K."/>
            <person name="Henrissat B."/>
            <person name="Blanchette R."/>
            <person name="Grigoriev I."/>
            <person name="Cullen D."/>
        </authorList>
    </citation>
    <scope>NUCLEOTIDE SEQUENCE [LARGE SCALE GENOMIC DNA]</scope>
    <source>
        <strain evidence="2 3">MAD-698-R-SB12</strain>
    </source>
</reference>
<feature type="compositionally biased region" description="Acidic residues" evidence="1">
    <location>
        <begin position="311"/>
        <end position="326"/>
    </location>
</feature>
<evidence type="ECO:0000256" key="1">
    <source>
        <dbReference type="SAM" id="MobiDB-lite"/>
    </source>
</evidence>
<accession>A0A1X6MTZ6</accession>
<proteinExistence type="predicted"/>
<evidence type="ECO:0000313" key="3">
    <source>
        <dbReference type="Proteomes" id="UP000194127"/>
    </source>
</evidence>
<dbReference type="EMBL" id="KZ110601">
    <property type="protein sequence ID" value="OSX59730.1"/>
    <property type="molecule type" value="Genomic_DNA"/>
</dbReference>
<gene>
    <name evidence="2" type="ORF">POSPLADRAFT_1040753</name>
</gene>
<feature type="region of interest" description="Disordered" evidence="1">
    <location>
        <begin position="199"/>
        <end position="220"/>
    </location>
</feature>
<sequence length="345" mass="37401">MQSAVDIMSTPHTHTEGPVPPHSSEPLAIAQPISREPSVSFFNWPTTSTDSLSSFSPASSSSLLPDAFSPSSSFSSDCPLSPLSSDLALPSSHPPSQHQHQSEAWRTAAREAADGVHYTLEPFPSPGSTVLPPPFRDEPLQVAGGARVGLLDEVGQHTVRVRLLDGGGAVGLLPAWNLEGALERLARLNMEFNEAATCPAERRGPEGQRASGSKPALAHSHDRCVPFASRLIFRSPDDESDDDADDNGYEDDLFGFDRGARKQTLRPSRAVYEVRPGRERRKAVEFARVERAKVFRYPSEALIEAYYGGAEEEPEAGASGDEEEDGQWWWAGWEEPAADASLQDG</sequence>
<dbReference type="OrthoDB" id="196165at2759"/>
<dbReference type="AlphaFoldDB" id="A0A1X6MTZ6"/>
<dbReference type="RefSeq" id="XP_024336524.1">
    <property type="nucleotide sequence ID" value="XM_024477796.1"/>
</dbReference>